<accession>A0A0F4QVY5</accession>
<comment type="caution">
    <text evidence="6">The sequence shown here is derived from an EMBL/GenBank/DDBJ whole genome shotgun (WGS) entry which is preliminary data.</text>
</comment>
<dbReference type="AlphaFoldDB" id="A0A0F4QVY5"/>
<keyword evidence="2" id="KW-0456">Lyase</keyword>
<dbReference type="OrthoDB" id="9792284at2"/>
<dbReference type="InterPro" id="IPR029062">
    <property type="entry name" value="Class_I_gatase-like"/>
</dbReference>
<name>A0A0F4QVY5_9GAMM</name>
<evidence type="ECO:0000259" key="5">
    <source>
        <dbReference type="Pfam" id="PF01965"/>
    </source>
</evidence>
<dbReference type="Proteomes" id="UP000033452">
    <property type="component" value="Unassembled WGS sequence"/>
</dbReference>
<evidence type="ECO:0000256" key="3">
    <source>
        <dbReference type="ARBA" id="ARBA00038493"/>
    </source>
</evidence>
<keyword evidence="4" id="KW-0732">Signal</keyword>
<evidence type="ECO:0000313" key="6">
    <source>
        <dbReference type="EMBL" id="KJZ11464.1"/>
    </source>
</evidence>
<evidence type="ECO:0000256" key="2">
    <source>
        <dbReference type="ARBA" id="ARBA00023239"/>
    </source>
</evidence>
<dbReference type="SUPFAM" id="SSF52317">
    <property type="entry name" value="Class I glutamine amidotransferase-like"/>
    <property type="match status" value="1"/>
</dbReference>
<reference evidence="6 7" key="1">
    <citation type="journal article" date="2015" name="BMC Genomics">
        <title>Genome mining reveals unlocked bioactive potential of marine Gram-negative bacteria.</title>
        <authorList>
            <person name="Machado H."/>
            <person name="Sonnenschein E.C."/>
            <person name="Melchiorsen J."/>
            <person name="Gram L."/>
        </authorList>
    </citation>
    <scope>NUCLEOTIDE SEQUENCE [LARGE SCALE GENOMIC DNA]</scope>
    <source>
        <strain evidence="6 7">S2471</strain>
    </source>
</reference>
<evidence type="ECO:0000256" key="1">
    <source>
        <dbReference type="ARBA" id="ARBA00023016"/>
    </source>
</evidence>
<dbReference type="InterPro" id="IPR002818">
    <property type="entry name" value="DJ-1/PfpI"/>
</dbReference>
<dbReference type="GO" id="GO:0005737">
    <property type="term" value="C:cytoplasm"/>
    <property type="evidence" value="ECO:0007669"/>
    <property type="project" value="TreeGrafter"/>
</dbReference>
<sequence length="372" mass="40910">MKRPLIVTSLWSLVSAGAINSAIAADEPHVLMVLSSYGKQVDGKTTQPGFEFDELSKAYQVFSNNGIQVTLASPAGGQPLADEYNKDKSYNQAFLNDQQAMSALSDTVKLASLNGQSFDGVFIVGGKGPMFDLHQDNELQRLIREIYEQQGVVGAVCHGPAALVDVKLSNGDYLVDGRRVNGFTNLEETAFGKKWRPQFEFLLEDKLKERGGLFEQDGLMLNQVTIDGRLITGQNPFSTADTAVAMVRALGIEEVSEPVYKDDQSVKLAELLFRDKAAAVAQFNKSPDTYDVQMLAMLGVYQAKFATTQLQLHHAIELMTFVQSQFNHPMIELTIAKAHVRQNNQAEAKSSLLRAQKAYPDNAKIKAMLATL</sequence>
<dbReference type="InterPro" id="IPR050325">
    <property type="entry name" value="Prot/Nucl_acid_deglycase"/>
</dbReference>
<dbReference type="PATRIC" id="fig|43658.5.peg.1239"/>
<protein>
    <submittedName>
        <fullName evidence="6">Peptidase</fullName>
    </submittedName>
</protein>
<feature type="chain" id="PRO_5002475886" evidence="4">
    <location>
        <begin position="25"/>
        <end position="372"/>
    </location>
</feature>
<dbReference type="CDD" id="cd03141">
    <property type="entry name" value="GATase1_Hsp31_like"/>
    <property type="match status" value="1"/>
</dbReference>
<dbReference type="Pfam" id="PF01965">
    <property type="entry name" value="DJ-1_PfpI"/>
    <property type="match status" value="1"/>
</dbReference>
<feature type="domain" description="DJ-1/PfpI" evidence="5">
    <location>
        <begin position="48"/>
        <end position="247"/>
    </location>
</feature>
<dbReference type="PANTHER" id="PTHR48094">
    <property type="entry name" value="PROTEIN/NUCLEIC ACID DEGLYCASE DJ-1-RELATED"/>
    <property type="match status" value="1"/>
</dbReference>
<gene>
    <name evidence="6" type="ORF">TW77_05925</name>
</gene>
<dbReference type="EMBL" id="JXYA01000010">
    <property type="protein sequence ID" value="KJZ11464.1"/>
    <property type="molecule type" value="Genomic_DNA"/>
</dbReference>
<proteinExistence type="inferred from homology"/>
<keyword evidence="7" id="KW-1185">Reference proteome</keyword>
<organism evidence="6 7">
    <name type="scientific">Pseudoalteromonas rubra</name>
    <dbReference type="NCBI Taxonomy" id="43658"/>
    <lineage>
        <taxon>Bacteria</taxon>
        <taxon>Pseudomonadati</taxon>
        <taxon>Pseudomonadota</taxon>
        <taxon>Gammaproteobacteria</taxon>
        <taxon>Alteromonadales</taxon>
        <taxon>Pseudoalteromonadaceae</taxon>
        <taxon>Pseudoalteromonas</taxon>
    </lineage>
</organism>
<dbReference type="GO" id="GO:0019243">
    <property type="term" value="P:methylglyoxal catabolic process to D-lactate via S-lactoyl-glutathione"/>
    <property type="evidence" value="ECO:0007669"/>
    <property type="project" value="TreeGrafter"/>
</dbReference>
<comment type="similarity">
    <text evidence="3">Belongs to the peptidase C56 family. HSP31-like subfamily.</text>
</comment>
<evidence type="ECO:0000256" key="4">
    <source>
        <dbReference type="SAM" id="SignalP"/>
    </source>
</evidence>
<dbReference type="GO" id="GO:0019172">
    <property type="term" value="F:glyoxalase III activity"/>
    <property type="evidence" value="ECO:0007669"/>
    <property type="project" value="TreeGrafter"/>
</dbReference>
<evidence type="ECO:0000313" key="7">
    <source>
        <dbReference type="Proteomes" id="UP000033452"/>
    </source>
</evidence>
<keyword evidence="1" id="KW-0346">Stress response</keyword>
<dbReference type="Gene3D" id="3.40.50.880">
    <property type="match status" value="1"/>
</dbReference>
<feature type="signal peptide" evidence="4">
    <location>
        <begin position="1"/>
        <end position="24"/>
    </location>
</feature>
<dbReference type="PANTHER" id="PTHR48094:SF11">
    <property type="entry name" value="GLUTATHIONE-INDEPENDENT GLYOXALASE HSP31-RELATED"/>
    <property type="match status" value="1"/>
</dbReference>